<keyword evidence="11" id="KW-1185">Reference proteome</keyword>
<dbReference type="CDD" id="cd18793">
    <property type="entry name" value="SF2_C_SNF"/>
    <property type="match status" value="1"/>
</dbReference>
<evidence type="ECO:0000256" key="4">
    <source>
        <dbReference type="ARBA" id="ARBA00022801"/>
    </source>
</evidence>
<dbReference type="Pfam" id="PF13920">
    <property type="entry name" value="zf-C3HC4_3"/>
    <property type="match status" value="1"/>
</dbReference>
<dbReference type="InterPro" id="IPR038718">
    <property type="entry name" value="SNF2-like_sf"/>
</dbReference>
<dbReference type="InterPro" id="IPR013083">
    <property type="entry name" value="Znf_RING/FYVE/PHD"/>
</dbReference>
<accession>A0A4P9ZIC4</accession>
<dbReference type="InterPro" id="IPR014001">
    <property type="entry name" value="Helicase_ATP-bd"/>
</dbReference>
<keyword evidence="3 7" id="KW-0863">Zinc-finger</keyword>
<dbReference type="Pfam" id="PF00271">
    <property type="entry name" value="Helicase_C"/>
    <property type="match status" value="1"/>
</dbReference>
<gene>
    <name evidence="10" type="ORF">METBISCDRAFT_11593</name>
</gene>
<dbReference type="GO" id="GO:0061630">
    <property type="term" value="F:ubiquitin protein ligase activity"/>
    <property type="evidence" value="ECO:0007669"/>
    <property type="project" value="TreeGrafter"/>
</dbReference>
<dbReference type="Pfam" id="PF26021">
    <property type="entry name" value="Ferritin_C144_05"/>
    <property type="match status" value="1"/>
</dbReference>
<dbReference type="GO" id="GO:0008270">
    <property type="term" value="F:zinc ion binding"/>
    <property type="evidence" value="ECO:0007669"/>
    <property type="project" value="UniProtKB-KW"/>
</dbReference>
<keyword evidence="6" id="KW-0067">ATP-binding</keyword>
<dbReference type="PROSITE" id="PS50089">
    <property type="entry name" value="ZF_RING_2"/>
    <property type="match status" value="1"/>
</dbReference>
<dbReference type="SUPFAM" id="SSF52540">
    <property type="entry name" value="P-loop containing nucleoside triphosphate hydrolases"/>
    <property type="match status" value="2"/>
</dbReference>
<keyword evidence="4" id="KW-0378">Hydrolase</keyword>
<dbReference type="GO" id="GO:0000209">
    <property type="term" value="P:protein polyubiquitination"/>
    <property type="evidence" value="ECO:0007669"/>
    <property type="project" value="TreeGrafter"/>
</dbReference>
<keyword evidence="1" id="KW-0479">Metal-binding</keyword>
<evidence type="ECO:0000256" key="2">
    <source>
        <dbReference type="ARBA" id="ARBA00022741"/>
    </source>
</evidence>
<keyword evidence="5" id="KW-0862">Zinc</keyword>
<dbReference type="InterPro" id="IPR017907">
    <property type="entry name" value="Znf_RING_CS"/>
</dbReference>
<evidence type="ECO:0000313" key="11">
    <source>
        <dbReference type="Proteomes" id="UP000268321"/>
    </source>
</evidence>
<evidence type="ECO:0000256" key="3">
    <source>
        <dbReference type="ARBA" id="ARBA00022771"/>
    </source>
</evidence>
<evidence type="ECO:0000259" key="9">
    <source>
        <dbReference type="PROSITE" id="PS50089"/>
    </source>
</evidence>
<dbReference type="SMART" id="SM00487">
    <property type="entry name" value="DEXDc"/>
    <property type="match status" value="1"/>
</dbReference>
<evidence type="ECO:0000256" key="1">
    <source>
        <dbReference type="ARBA" id="ARBA00022723"/>
    </source>
</evidence>
<dbReference type="InterPro" id="IPR001650">
    <property type="entry name" value="Helicase_C-like"/>
</dbReference>
<reference evidence="11" key="1">
    <citation type="journal article" date="2018" name="Nat. Microbiol.">
        <title>Leveraging single-cell genomics to expand the fungal tree of life.</title>
        <authorList>
            <person name="Ahrendt S.R."/>
            <person name="Quandt C.A."/>
            <person name="Ciobanu D."/>
            <person name="Clum A."/>
            <person name="Salamov A."/>
            <person name="Andreopoulos B."/>
            <person name="Cheng J.F."/>
            <person name="Woyke T."/>
            <person name="Pelin A."/>
            <person name="Henrissat B."/>
            <person name="Reynolds N.K."/>
            <person name="Benny G.L."/>
            <person name="Smith M.E."/>
            <person name="James T.Y."/>
            <person name="Grigoriev I.V."/>
        </authorList>
    </citation>
    <scope>NUCLEOTIDE SEQUENCE [LARGE SCALE GENOMIC DNA]</scope>
    <source>
        <strain evidence="11">Baker2002</strain>
    </source>
</reference>
<protein>
    <recommendedName>
        <fullName evidence="9">RING-type domain-containing protein</fullName>
    </recommendedName>
</protein>
<organism evidence="10 11">
    <name type="scientific">Metschnikowia bicuspidata</name>
    <dbReference type="NCBI Taxonomy" id="27322"/>
    <lineage>
        <taxon>Eukaryota</taxon>
        <taxon>Fungi</taxon>
        <taxon>Dikarya</taxon>
        <taxon>Ascomycota</taxon>
        <taxon>Saccharomycotina</taxon>
        <taxon>Pichiomycetes</taxon>
        <taxon>Metschnikowiaceae</taxon>
        <taxon>Metschnikowia</taxon>
    </lineage>
</organism>
<evidence type="ECO:0000313" key="10">
    <source>
        <dbReference type="EMBL" id="RKP32927.1"/>
    </source>
</evidence>
<dbReference type="Gene3D" id="3.40.50.10810">
    <property type="entry name" value="Tandem AAA-ATPase domain"/>
    <property type="match status" value="2"/>
</dbReference>
<dbReference type="InterPro" id="IPR001841">
    <property type="entry name" value="Znf_RING"/>
</dbReference>
<dbReference type="PANTHER" id="PTHR45865:SF1">
    <property type="entry name" value="E3 UBIQUITIN-PROTEIN LIGASE SHPRH"/>
    <property type="match status" value="1"/>
</dbReference>
<evidence type="ECO:0000256" key="5">
    <source>
        <dbReference type="ARBA" id="ARBA00022833"/>
    </source>
</evidence>
<dbReference type="InterPro" id="IPR052583">
    <property type="entry name" value="ATP-helicase/E3_Ub-Ligase"/>
</dbReference>
<dbReference type="PANTHER" id="PTHR45865">
    <property type="entry name" value="E3 UBIQUITIN-PROTEIN LIGASE SHPRH FAMILY MEMBER"/>
    <property type="match status" value="1"/>
</dbReference>
<dbReference type="SUPFAM" id="SSF57850">
    <property type="entry name" value="RING/U-box"/>
    <property type="match status" value="1"/>
</dbReference>
<dbReference type="Proteomes" id="UP000268321">
    <property type="component" value="Unassembled WGS sequence"/>
</dbReference>
<proteinExistence type="predicted"/>
<dbReference type="InterPro" id="IPR027417">
    <property type="entry name" value="P-loop_NTPase"/>
</dbReference>
<feature type="domain" description="RING-type" evidence="9">
    <location>
        <begin position="1286"/>
        <end position="1324"/>
    </location>
</feature>
<dbReference type="OrthoDB" id="5330228at2759"/>
<dbReference type="GO" id="GO:0005524">
    <property type="term" value="F:ATP binding"/>
    <property type="evidence" value="ECO:0007669"/>
    <property type="project" value="InterPro"/>
</dbReference>
<feature type="region of interest" description="Disordered" evidence="8">
    <location>
        <begin position="800"/>
        <end position="827"/>
    </location>
</feature>
<dbReference type="Gene3D" id="3.30.40.10">
    <property type="entry name" value="Zinc/RING finger domain, C3HC4 (zinc finger)"/>
    <property type="match status" value="1"/>
</dbReference>
<dbReference type="InterPro" id="IPR000330">
    <property type="entry name" value="SNF2_N"/>
</dbReference>
<dbReference type="SMART" id="SM00184">
    <property type="entry name" value="RING"/>
    <property type="match status" value="1"/>
</dbReference>
<dbReference type="InterPro" id="IPR059033">
    <property type="entry name" value="C144_05_dom"/>
</dbReference>
<evidence type="ECO:0000256" key="6">
    <source>
        <dbReference type="ARBA" id="ARBA00022840"/>
    </source>
</evidence>
<dbReference type="GO" id="GO:0005634">
    <property type="term" value="C:nucleus"/>
    <property type="evidence" value="ECO:0007669"/>
    <property type="project" value="TreeGrafter"/>
</dbReference>
<feature type="compositionally biased region" description="Acidic residues" evidence="8">
    <location>
        <begin position="809"/>
        <end position="827"/>
    </location>
</feature>
<dbReference type="PROSITE" id="PS00518">
    <property type="entry name" value="ZF_RING_1"/>
    <property type="match status" value="1"/>
</dbReference>
<evidence type="ECO:0000256" key="7">
    <source>
        <dbReference type="PROSITE-ProRule" id="PRU00175"/>
    </source>
</evidence>
<sequence length="1615" mass="185379">MSSPIDLDSSVLQQYVGRGLSVETFESRKVYSFSTLAVDVKHATANNPLLLIYVKPLGKLKRKLLLSMNFLDPLGELVLAEVRFINFKLKRCGQNAELAGMLWTIRMDPKQQMLIFSLKYQVNLKVLLYRYFSSNVVTVLDELIHPVMTALPLEEDSSFAKFEKLPKDLHLFYKVMAEHTGTLPIPNSSLLHPYISAKLYPFQRRTVNWLLQGEHVQYDENTRTCVDIPLVSDAALALLQSFPDCDNGLLDLEISKILRKICFGWNRVLMKNAVCWYNNYTGNVMSEQQMIEALINLAQELNNSEVGGSGYLCEEMGLGKTVEIISLILLHQRPESEVGQSHTLKVHEESDIRIVKKAKTTLIAAPESIIGQWYSEISQMCFHLLVTIYKGINQYPELRNIPKYIAEFLQRYDIVLMNYSVMARELDFAVYSSQRASTRESRKRRGFEANNNENKNHARDEISTYQAHFEPPVTRELEEVTYNKKKFDRANLEELGAKARKEYPGAIPHTHFYDSPLIMCEWWRVVLDEIQMIAAGATRAFRTASMIPRIHSWGVSGTPARLASALEFLRVAPFNYETSNFCWKLFENSERNRDFVMLWQLVALRHTKAMVHKDINLPPQERVLLSLPFTEVEQDSYDSVLTSALASIGLRKNELPKDCQFSSSECLHLRHWLLRLRQVCANTQIGKLHSRMTSRSKNKGKFLFANTSELKTLDSVLEDMIKSVLDEVLETEKTIVTRTLEICQVLENALYPETVVEILNFLLKDIIFYLARVQCSIQSAQTKMRALEKELSSIKFSKQKEFEHSSDSEVSDSDDDEAGENSTEFDEKEYASKYSKYRKTKDLLHVLRIRLRSWKIIEHKCFFLLASAHFQLYDKEYQAKIKSYRVHVNLAKNTPAQLFQYSLLSQRSQSSEVNYLEGFVKNESQTDTEIELEKHKYLEGVFYSRAEQGRSEILGQPLKDFKAILAKKLMKSKASDPKMMINDGQSLFTKTSRQLLAIPSFEVSDLRDLAWCVSIKDIVDQYISITTKFNAQAEFLNECVLSLKDLLASPLLPIEETPDGEEYEQSIENQDKGACLLVTISQLLRDRENAYFEEHARTLVNRKRQDEEFSAEAHQITNKKYLKSLQKKRANLNPKSDSTIEEILKFFRIVEMEWSQAIDFMDVLDAIAKRIRNSAENEKSCQKMLRRELNVTFNPIFNSRVEFFKQLQQISDTVQNTAYLTDQENLDGEKISEQLDFQFGTWTSFNNKLLRLLSRQKYLERLVKQDKRLKTEEGVDDKEQDDEIICLICQSEITLGSLTPCGHLFCKICLNEWLSRHPNCPMCKSYTDREVVYNFSIHKPDIRAEKVVNMNVHAVAENEDDETHLVYKHINPTTLKKIQNIQLENSYGSKVDLIVKQVLYVTSVDPDVQIVIFSQWVDLLLILACAFDQAKISYVTAKNPSLSNKKDHLNPAVQFKKKENGITCFLLNSQIQASGLTLVNATHIFLCEPLVNTPTELQAISRIHRIGQTKLTTVWMFAVQNTVEENIVALGTKKRIEYLRSNASEAVISATGLGLPNASKAVRLENDNLLTAESEALSYGPGDAKSQLGNESVEYNDIRFLYFGDRAKCKKDSAS</sequence>
<dbReference type="GO" id="GO:0006974">
    <property type="term" value="P:DNA damage response"/>
    <property type="evidence" value="ECO:0007669"/>
    <property type="project" value="TreeGrafter"/>
</dbReference>
<dbReference type="Gene3D" id="3.40.50.300">
    <property type="entry name" value="P-loop containing nucleotide triphosphate hydrolases"/>
    <property type="match status" value="1"/>
</dbReference>
<dbReference type="InterPro" id="IPR049730">
    <property type="entry name" value="SNF2/RAD54-like_C"/>
</dbReference>
<name>A0A4P9ZIC4_9ASCO</name>
<dbReference type="EMBL" id="ML004429">
    <property type="protein sequence ID" value="RKP32927.1"/>
    <property type="molecule type" value="Genomic_DNA"/>
</dbReference>
<dbReference type="Pfam" id="PF00176">
    <property type="entry name" value="SNF2-rel_dom"/>
    <property type="match status" value="1"/>
</dbReference>
<dbReference type="GO" id="GO:0016787">
    <property type="term" value="F:hydrolase activity"/>
    <property type="evidence" value="ECO:0007669"/>
    <property type="project" value="UniProtKB-KW"/>
</dbReference>
<keyword evidence="2" id="KW-0547">Nucleotide-binding</keyword>
<evidence type="ECO:0000256" key="8">
    <source>
        <dbReference type="SAM" id="MobiDB-lite"/>
    </source>
</evidence>